<sequence length="318" mass="35662">MLRPYEQRFPWNLDWNLLRTFMVIVEQRSVTRAANFLGLKQPTISSALRRLEEAVGHQLVIRKPNEFLVTPSGKMLYDQCLSVFGTVAKLPSILNAEEEALNGHINLTLASHVVSPHFDTVLHDFGARHPRVTFSISIAESAEVVNRVRQSRASLGICLIDRRPAGLDLELLFRESFGLFCGPAHRLFGRRDIRLVDLEGEPSVSFQTETEGGPLDAVARLRARAHLAPGPRGISSNLTEVRRMIVSGLGIGALPLHVAKRDVEEGRLWQIAPYSNLPSIDIYLVTNPKRQATAPETEFLSLCREMISRTPIEERTYL</sequence>
<dbReference type="Gene3D" id="1.10.10.10">
    <property type="entry name" value="Winged helix-like DNA-binding domain superfamily/Winged helix DNA-binding domain"/>
    <property type="match status" value="1"/>
</dbReference>
<dbReference type="GO" id="GO:0000976">
    <property type="term" value="F:transcription cis-regulatory region binding"/>
    <property type="evidence" value="ECO:0007669"/>
    <property type="project" value="TreeGrafter"/>
</dbReference>
<accession>A0A8J8B7X9</accession>
<dbReference type="InterPro" id="IPR000847">
    <property type="entry name" value="LysR_HTH_N"/>
</dbReference>
<dbReference type="SUPFAM" id="SSF53850">
    <property type="entry name" value="Periplasmic binding protein-like II"/>
    <property type="match status" value="1"/>
</dbReference>
<proteinExistence type="inferred from homology"/>
<comment type="similarity">
    <text evidence="1">Belongs to the LysR transcriptional regulatory family.</text>
</comment>
<dbReference type="PANTHER" id="PTHR30126">
    <property type="entry name" value="HTH-TYPE TRANSCRIPTIONAL REGULATOR"/>
    <property type="match status" value="1"/>
</dbReference>
<keyword evidence="2" id="KW-0805">Transcription regulation</keyword>
<evidence type="ECO:0000313" key="7">
    <source>
        <dbReference type="Proteomes" id="UP000681356"/>
    </source>
</evidence>
<evidence type="ECO:0000259" key="5">
    <source>
        <dbReference type="PROSITE" id="PS50931"/>
    </source>
</evidence>
<keyword evidence="4" id="KW-0804">Transcription</keyword>
<dbReference type="RefSeq" id="WP_212534590.1">
    <property type="nucleotide sequence ID" value="NZ_JAGTUU010000001.1"/>
</dbReference>
<evidence type="ECO:0000256" key="4">
    <source>
        <dbReference type="ARBA" id="ARBA00023163"/>
    </source>
</evidence>
<gene>
    <name evidence="6" type="ORF">KB874_00580</name>
</gene>
<dbReference type="Proteomes" id="UP000681356">
    <property type="component" value="Unassembled WGS sequence"/>
</dbReference>
<dbReference type="PRINTS" id="PR00039">
    <property type="entry name" value="HTHLYSR"/>
</dbReference>
<dbReference type="CDD" id="cd05466">
    <property type="entry name" value="PBP2_LTTR_substrate"/>
    <property type="match status" value="1"/>
</dbReference>
<dbReference type="InterPro" id="IPR036388">
    <property type="entry name" value="WH-like_DNA-bd_sf"/>
</dbReference>
<dbReference type="Pfam" id="PF00126">
    <property type="entry name" value="HTH_1"/>
    <property type="match status" value="1"/>
</dbReference>
<dbReference type="AlphaFoldDB" id="A0A8J8B7X9"/>
<evidence type="ECO:0000256" key="2">
    <source>
        <dbReference type="ARBA" id="ARBA00023015"/>
    </source>
</evidence>
<protein>
    <submittedName>
        <fullName evidence="6">LysR family transcriptional regulator</fullName>
    </submittedName>
</protein>
<keyword evidence="3" id="KW-0238">DNA-binding</keyword>
<dbReference type="Pfam" id="PF03466">
    <property type="entry name" value="LysR_substrate"/>
    <property type="match status" value="1"/>
</dbReference>
<dbReference type="InterPro" id="IPR036390">
    <property type="entry name" value="WH_DNA-bd_sf"/>
</dbReference>
<dbReference type="InterPro" id="IPR005119">
    <property type="entry name" value="LysR_subst-bd"/>
</dbReference>
<dbReference type="Gene3D" id="3.40.190.290">
    <property type="match status" value="1"/>
</dbReference>
<name>A0A8J8B7X9_9RHOB</name>
<dbReference type="SUPFAM" id="SSF46785">
    <property type="entry name" value="Winged helix' DNA-binding domain"/>
    <property type="match status" value="1"/>
</dbReference>
<evidence type="ECO:0000256" key="1">
    <source>
        <dbReference type="ARBA" id="ARBA00009437"/>
    </source>
</evidence>
<evidence type="ECO:0000256" key="3">
    <source>
        <dbReference type="ARBA" id="ARBA00023125"/>
    </source>
</evidence>
<feature type="domain" description="HTH lysR-type" evidence="5">
    <location>
        <begin position="13"/>
        <end position="70"/>
    </location>
</feature>
<keyword evidence="7" id="KW-1185">Reference proteome</keyword>
<organism evidence="6 7">
    <name type="scientific">Thetidibacter halocola</name>
    <dbReference type="NCBI Taxonomy" id="2827239"/>
    <lineage>
        <taxon>Bacteria</taxon>
        <taxon>Pseudomonadati</taxon>
        <taxon>Pseudomonadota</taxon>
        <taxon>Alphaproteobacteria</taxon>
        <taxon>Rhodobacterales</taxon>
        <taxon>Roseobacteraceae</taxon>
        <taxon>Thetidibacter</taxon>
    </lineage>
</organism>
<evidence type="ECO:0000313" key="6">
    <source>
        <dbReference type="EMBL" id="MBS0122613.1"/>
    </source>
</evidence>
<dbReference type="EMBL" id="JAGTUU010000001">
    <property type="protein sequence ID" value="MBS0122613.1"/>
    <property type="molecule type" value="Genomic_DNA"/>
</dbReference>
<dbReference type="PANTHER" id="PTHR30126:SF40">
    <property type="entry name" value="HTH-TYPE TRANSCRIPTIONAL REGULATOR GLTR"/>
    <property type="match status" value="1"/>
</dbReference>
<reference evidence="6" key="1">
    <citation type="submission" date="2021-04" db="EMBL/GenBank/DDBJ databases">
        <authorList>
            <person name="Yoon J."/>
        </authorList>
    </citation>
    <scope>NUCLEOTIDE SEQUENCE</scope>
    <source>
        <strain evidence="6">KMU-90</strain>
    </source>
</reference>
<dbReference type="GO" id="GO:0003700">
    <property type="term" value="F:DNA-binding transcription factor activity"/>
    <property type="evidence" value="ECO:0007669"/>
    <property type="project" value="InterPro"/>
</dbReference>
<dbReference type="PROSITE" id="PS50931">
    <property type="entry name" value="HTH_LYSR"/>
    <property type="match status" value="1"/>
</dbReference>
<comment type="caution">
    <text evidence="6">The sequence shown here is derived from an EMBL/GenBank/DDBJ whole genome shotgun (WGS) entry which is preliminary data.</text>
</comment>